<feature type="coiled-coil region" evidence="3">
    <location>
        <begin position="132"/>
        <end position="159"/>
    </location>
</feature>
<gene>
    <name evidence="9" type="ORF">MBESOW_P3820</name>
</gene>
<accession>A0A401J7E5</accession>
<sequence>MMKSFYLAGAASLALLLAACGGKDGGNEATAEGAAANETAAGTEKGGAEGGHAGEGVVTLGADQIATAGVQVGRPIIGGAGTIELPAIIEGDPQGTQVVSAAIAGRVVALTRNLGQSVGRGQTIAVIESREAAQIKGEVEAARARLQLANSNLAREQRLFAQRVSPEQDLIAARTAATEARIALTQAQSMVSAAGVGGGGLNRLGIAAPISGQIIARPVTLGQTVAADAELYRIANLSQVSIALNLKPEDAGRVRPGNTVLVKAAGRQATARVTFVSPALDPQTRLVPALATLDNRGGEWRVGEPVTAAVQLTGSGGSGAVRVPTTAVQSFEGKSVVFVRTPTGFKATPVQLGDASGDTVIVRSGLTGNEQIATTGSFTLKAEIGKGEASHED</sequence>
<feature type="region of interest" description="Disordered" evidence="4">
    <location>
        <begin position="27"/>
        <end position="53"/>
    </location>
</feature>
<evidence type="ECO:0000256" key="5">
    <source>
        <dbReference type="SAM" id="SignalP"/>
    </source>
</evidence>
<comment type="similarity">
    <text evidence="1">Belongs to the membrane fusion protein (MFP) (TC 8.A.1) family.</text>
</comment>
<evidence type="ECO:0000313" key="10">
    <source>
        <dbReference type="Proteomes" id="UP000290975"/>
    </source>
</evidence>
<dbReference type="PANTHER" id="PTHR30097">
    <property type="entry name" value="CATION EFFLUX SYSTEM PROTEIN CUSB"/>
    <property type="match status" value="1"/>
</dbReference>
<dbReference type="InterPro" id="IPR006143">
    <property type="entry name" value="RND_pump_MFP"/>
</dbReference>
<feature type="signal peptide" evidence="5">
    <location>
        <begin position="1"/>
        <end position="18"/>
    </location>
</feature>
<dbReference type="FunFam" id="2.40.420.20:FF:000006">
    <property type="entry name" value="RND family efflux transporter MFP subunit"/>
    <property type="match status" value="1"/>
</dbReference>
<dbReference type="EMBL" id="BBQY01000040">
    <property type="protein sequence ID" value="GBH32589.1"/>
    <property type="molecule type" value="Genomic_DNA"/>
</dbReference>
<comment type="caution">
    <text evidence="9">The sequence shown here is derived from an EMBL/GenBank/DDBJ whole genome shotgun (WGS) entry which is preliminary data.</text>
</comment>
<keyword evidence="3" id="KW-0175">Coiled coil</keyword>
<dbReference type="Gene3D" id="2.40.50.100">
    <property type="match status" value="1"/>
</dbReference>
<dbReference type="GO" id="GO:0030288">
    <property type="term" value="C:outer membrane-bounded periplasmic space"/>
    <property type="evidence" value="ECO:0007669"/>
    <property type="project" value="TreeGrafter"/>
</dbReference>
<dbReference type="GO" id="GO:0015679">
    <property type="term" value="P:plasma membrane copper ion transport"/>
    <property type="evidence" value="ECO:0007669"/>
    <property type="project" value="TreeGrafter"/>
</dbReference>
<dbReference type="InterPro" id="IPR058648">
    <property type="entry name" value="HH_CzcB-like"/>
</dbReference>
<feature type="domain" description="CzcB-like alpha-helical hairpin" evidence="6">
    <location>
        <begin position="135"/>
        <end position="192"/>
    </location>
</feature>
<dbReference type="AlphaFoldDB" id="A0A401J7E5"/>
<dbReference type="Proteomes" id="UP000290975">
    <property type="component" value="Unassembled WGS sequence"/>
</dbReference>
<dbReference type="InterPro" id="IPR051909">
    <property type="entry name" value="MFP_Cation_Efflux"/>
</dbReference>
<proteinExistence type="inferred from homology"/>
<evidence type="ECO:0000256" key="2">
    <source>
        <dbReference type="ARBA" id="ARBA00022448"/>
    </source>
</evidence>
<feature type="compositionally biased region" description="Low complexity" evidence="4">
    <location>
        <begin position="27"/>
        <end position="43"/>
    </location>
</feature>
<dbReference type="GO" id="GO:0016020">
    <property type="term" value="C:membrane"/>
    <property type="evidence" value="ECO:0007669"/>
    <property type="project" value="InterPro"/>
</dbReference>
<feature type="chain" id="PRO_5019067151" evidence="5">
    <location>
        <begin position="19"/>
        <end position="393"/>
    </location>
</feature>
<dbReference type="NCBIfam" id="TIGR01730">
    <property type="entry name" value="RND_mfp"/>
    <property type="match status" value="1"/>
</dbReference>
<feature type="domain" description="CzcB-like barrel-sandwich hybrid" evidence="7">
    <location>
        <begin position="96"/>
        <end position="236"/>
    </location>
</feature>
<keyword evidence="5" id="KW-0732">Signal</keyword>
<reference evidence="9 10" key="1">
    <citation type="submission" date="2014-12" db="EMBL/GenBank/DDBJ databases">
        <title>Whole genome sequencing of Sphingobium xenophagum OW59.</title>
        <authorList>
            <person name="Ohta Y."/>
            <person name="Nishi S."/>
            <person name="Hatada Y."/>
        </authorList>
    </citation>
    <scope>NUCLEOTIDE SEQUENCE [LARGE SCALE GENOMIC DNA]</scope>
    <source>
        <strain evidence="9 10">OW59</strain>
    </source>
</reference>
<dbReference type="Pfam" id="PF25975">
    <property type="entry name" value="CzcB_C"/>
    <property type="match status" value="1"/>
</dbReference>
<dbReference type="Gene3D" id="2.40.420.20">
    <property type="match status" value="1"/>
</dbReference>
<feature type="compositionally biased region" description="Gly residues" evidence="4">
    <location>
        <begin position="44"/>
        <end position="53"/>
    </location>
</feature>
<dbReference type="Pfam" id="PF25973">
    <property type="entry name" value="BSH_CzcB"/>
    <property type="match status" value="1"/>
</dbReference>
<dbReference type="PROSITE" id="PS51257">
    <property type="entry name" value="PROKAR_LIPOPROTEIN"/>
    <property type="match status" value="1"/>
</dbReference>
<evidence type="ECO:0000313" key="9">
    <source>
        <dbReference type="EMBL" id="GBH32589.1"/>
    </source>
</evidence>
<evidence type="ECO:0000256" key="3">
    <source>
        <dbReference type="SAM" id="Coils"/>
    </source>
</evidence>
<dbReference type="STRING" id="1192759.GCA_000277525_02755"/>
<dbReference type="GO" id="GO:0022857">
    <property type="term" value="F:transmembrane transporter activity"/>
    <property type="evidence" value="ECO:0007669"/>
    <property type="project" value="InterPro"/>
</dbReference>
<dbReference type="InterPro" id="IPR058647">
    <property type="entry name" value="BSH_CzcB-like"/>
</dbReference>
<dbReference type="GO" id="GO:0046914">
    <property type="term" value="F:transition metal ion binding"/>
    <property type="evidence" value="ECO:0007669"/>
    <property type="project" value="TreeGrafter"/>
</dbReference>
<protein>
    <submittedName>
        <fullName evidence="9">Membrane fusion protein, cobalt-zinc-cadmium efflux system</fullName>
    </submittedName>
</protein>
<dbReference type="SUPFAM" id="SSF111369">
    <property type="entry name" value="HlyD-like secretion proteins"/>
    <property type="match status" value="1"/>
</dbReference>
<dbReference type="GO" id="GO:0060003">
    <property type="term" value="P:copper ion export"/>
    <property type="evidence" value="ECO:0007669"/>
    <property type="project" value="TreeGrafter"/>
</dbReference>
<keyword evidence="10" id="KW-1185">Reference proteome</keyword>
<evidence type="ECO:0000256" key="4">
    <source>
        <dbReference type="SAM" id="MobiDB-lite"/>
    </source>
</evidence>
<evidence type="ECO:0000259" key="7">
    <source>
        <dbReference type="Pfam" id="PF25973"/>
    </source>
</evidence>
<evidence type="ECO:0000256" key="1">
    <source>
        <dbReference type="ARBA" id="ARBA00009477"/>
    </source>
</evidence>
<keyword evidence="2" id="KW-0813">Transport</keyword>
<dbReference type="PANTHER" id="PTHR30097:SF4">
    <property type="entry name" value="SLR6042 PROTEIN"/>
    <property type="match status" value="1"/>
</dbReference>
<evidence type="ECO:0000259" key="6">
    <source>
        <dbReference type="Pfam" id="PF25893"/>
    </source>
</evidence>
<organism evidence="9 10">
    <name type="scientific">Sphingobium xenophagum</name>
    <dbReference type="NCBI Taxonomy" id="121428"/>
    <lineage>
        <taxon>Bacteria</taxon>
        <taxon>Pseudomonadati</taxon>
        <taxon>Pseudomonadota</taxon>
        <taxon>Alphaproteobacteria</taxon>
        <taxon>Sphingomonadales</taxon>
        <taxon>Sphingomonadaceae</taxon>
        <taxon>Sphingobium</taxon>
    </lineage>
</organism>
<dbReference type="InterPro" id="IPR058649">
    <property type="entry name" value="CzcB_C"/>
</dbReference>
<feature type="domain" description="CzcB-like C-terminal circularly permuted SH3-like" evidence="8">
    <location>
        <begin position="321"/>
        <end position="381"/>
    </location>
</feature>
<dbReference type="Gene3D" id="2.40.30.170">
    <property type="match status" value="1"/>
</dbReference>
<name>A0A401J7E5_SPHXE</name>
<dbReference type="Pfam" id="PF25893">
    <property type="entry name" value="HH_CzcB"/>
    <property type="match status" value="1"/>
</dbReference>
<evidence type="ECO:0000259" key="8">
    <source>
        <dbReference type="Pfam" id="PF25975"/>
    </source>
</evidence>